<evidence type="ECO:0000313" key="1">
    <source>
        <dbReference type="EMBL" id="MBB5345367.1"/>
    </source>
</evidence>
<name>A0A7W8J9X2_9BACT</name>
<evidence type="ECO:0000313" key="2">
    <source>
        <dbReference type="Proteomes" id="UP000569092"/>
    </source>
</evidence>
<protein>
    <submittedName>
        <fullName evidence="1">Uncharacterized protein</fullName>
    </submittedName>
</protein>
<sequence length="86" mass="9765">MTIDQTVADALDETITALTILDLNRLQTLEERISALAKYSIACSRGSLSSILAKKHLLELILKNCELNLATLHRLHRRDTRDQWAH</sequence>
<dbReference type="EMBL" id="JACHDZ010000005">
    <property type="protein sequence ID" value="MBB5345367.1"/>
    <property type="molecule type" value="Genomic_DNA"/>
</dbReference>
<comment type="caution">
    <text evidence="1">The sequence shown here is derived from an EMBL/GenBank/DDBJ whole genome shotgun (WGS) entry which is preliminary data.</text>
</comment>
<gene>
    <name evidence="1" type="ORF">HDF10_003358</name>
</gene>
<dbReference type="Proteomes" id="UP000569092">
    <property type="component" value="Unassembled WGS sequence"/>
</dbReference>
<organism evidence="1 2">
    <name type="scientific">Tunturiibacter lichenicola</name>
    <dbReference type="NCBI Taxonomy" id="2051959"/>
    <lineage>
        <taxon>Bacteria</taxon>
        <taxon>Pseudomonadati</taxon>
        <taxon>Acidobacteriota</taxon>
        <taxon>Terriglobia</taxon>
        <taxon>Terriglobales</taxon>
        <taxon>Acidobacteriaceae</taxon>
        <taxon>Tunturiibacter</taxon>
    </lineage>
</organism>
<proteinExistence type="predicted"/>
<reference evidence="1 2" key="1">
    <citation type="submission" date="2020-08" db="EMBL/GenBank/DDBJ databases">
        <title>Genomic Encyclopedia of Type Strains, Phase IV (KMG-V): Genome sequencing to study the core and pangenomes of soil and plant-associated prokaryotes.</title>
        <authorList>
            <person name="Whitman W."/>
        </authorList>
    </citation>
    <scope>NUCLEOTIDE SEQUENCE [LARGE SCALE GENOMIC DNA]</scope>
    <source>
        <strain evidence="1 2">M8US30</strain>
    </source>
</reference>
<accession>A0A7W8J9X2</accession>
<dbReference type="AlphaFoldDB" id="A0A7W8J9X2"/>